<name>A0AA39UAG2_9AGAR</name>
<reference evidence="1" key="1">
    <citation type="submission" date="2023-06" db="EMBL/GenBank/DDBJ databases">
        <authorList>
            <consortium name="Lawrence Berkeley National Laboratory"/>
            <person name="Ahrendt S."/>
            <person name="Sahu N."/>
            <person name="Indic B."/>
            <person name="Wong-Bajracharya J."/>
            <person name="Merenyi Z."/>
            <person name="Ke H.-M."/>
            <person name="Monk M."/>
            <person name="Kocsube S."/>
            <person name="Drula E."/>
            <person name="Lipzen A."/>
            <person name="Balint B."/>
            <person name="Henrissat B."/>
            <person name="Andreopoulos B."/>
            <person name="Martin F.M."/>
            <person name="Harder C.B."/>
            <person name="Rigling D."/>
            <person name="Ford K.L."/>
            <person name="Foster G.D."/>
            <person name="Pangilinan J."/>
            <person name="Papanicolaou A."/>
            <person name="Barry K."/>
            <person name="LaButti K."/>
            <person name="Viragh M."/>
            <person name="Koriabine M."/>
            <person name="Yan M."/>
            <person name="Riley R."/>
            <person name="Champramary S."/>
            <person name="Plett K.L."/>
            <person name="Tsai I.J."/>
            <person name="Slot J."/>
            <person name="Sipos G."/>
            <person name="Plett J."/>
            <person name="Nagy L.G."/>
            <person name="Grigoriev I.V."/>
        </authorList>
    </citation>
    <scope>NUCLEOTIDE SEQUENCE</scope>
    <source>
        <strain evidence="1">ICMP 16352</strain>
    </source>
</reference>
<comment type="caution">
    <text evidence="1">The sequence shown here is derived from an EMBL/GenBank/DDBJ whole genome shotgun (WGS) entry which is preliminary data.</text>
</comment>
<organism evidence="1 2">
    <name type="scientific">Armillaria novae-zelandiae</name>
    <dbReference type="NCBI Taxonomy" id="153914"/>
    <lineage>
        <taxon>Eukaryota</taxon>
        <taxon>Fungi</taxon>
        <taxon>Dikarya</taxon>
        <taxon>Basidiomycota</taxon>
        <taxon>Agaricomycotina</taxon>
        <taxon>Agaricomycetes</taxon>
        <taxon>Agaricomycetidae</taxon>
        <taxon>Agaricales</taxon>
        <taxon>Marasmiineae</taxon>
        <taxon>Physalacriaceae</taxon>
        <taxon>Armillaria</taxon>
    </lineage>
</organism>
<dbReference type="Proteomes" id="UP001175227">
    <property type="component" value="Unassembled WGS sequence"/>
</dbReference>
<evidence type="ECO:0000313" key="2">
    <source>
        <dbReference type="Proteomes" id="UP001175227"/>
    </source>
</evidence>
<proteinExistence type="predicted"/>
<dbReference type="EMBL" id="JAUEPR010000049">
    <property type="protein sequence ID" value="KAK0471525.1"/>
    <property type="molecule type" value="Genomic_DNA"/>
</dbReference>
<protein>
    <submittedName>
        <fullName evidence="1">Uncharacterized protein</fullName>
    </submittedName>
</protein>
<dbReference type="AlphaFoldDB" id="A0AA39UAG2"/>
<gene>
    <name evidence="1" type="ORF">IW261DRAFT_1424974</name>
</gene>
<evidence type="ECO:0000313" key="1">
    <source>
        <dbReference type="EMBL" id="KAK0471525.1"/>
    </source>
</evidence>
<keyword evidence="2" id="KW-1185">Reference proteome</keyword>
<accession>A0AA39UAG2</accession>
<sequence>MGASFEGDTKHVRFAKTRNEDMLTLSYPRRDNSVTVVLPPPQCDNQRRRGHIGNGTVRHPMKLENFLSRIYSGPFPCYRWTLSMGAHLSWWTAAYSFVNRAVHNETFCASGATDDEDAYLVPIVDFGDLKRVDLGGKMDAGYVSTNCSRSFSRNITASDIPQGVKNVKKERQPICDSLIWCSPMIVFALWIRRQGYAADPKITEVSQNPWRGVRLAAGGYELTDNDDLEHNRAHALIYRIVNTRILSGSYNLSSAIL</sequence>